<dbReference type="InterPro" id="IPR010920">
    <property type="entry name" value="LSM_dom_sf"/>
</dbReference>
<dbReference type="SUPFAM" id="SSF82861">
    <property type="entry name" value="Mechanosensitive channel protein MscS (YggB), transmembrane region"/>
    <property type="match status" value="1"/>
</dbReference>
<feature type="transmembrane region" description="Helical" evidence="7">
    <location>
        <begin position="147"/>
        <end position="171"/>
    </location>
</feature>
<keyword evidence="4 7" id="KW-0812">Transmembrane</keyword>
<protein>
    <submittedName>
        <fullName evidence="10">Mechanosensitive ion channel family protein</fullName>
    </submittedName>
</protein>
<organism evidence="10 11">
    <name type="scientific">Sphingomonas xanthus</name>
    <dbReference type="NCBI Taxonomy" id="2594473"/>
    <lineage>
        <taxon>Bacteria</taxon>
        <taxon>Pseudomonadati</taxon>
        <taxon>Pseudomonadota</taxon>
        <taxon>Alphaproteobacteria</taxon>
        <taxon>Sphingomonadales</taxon>
        <taxon>Sphingomonadaceae</taxon>
        <taxon>Sphingomonas</taxon>
    </lineage>
</organism>
<evidence type="ECO:0000256" key="3">
    <source>
        <dbReference type="ARBA" id="ARBA00022475"/>
    </source>
</evidence>
<dbReference type="InterPro" id="IPR049142">
    <property type="entry name" value="MS_channel_1st"/>
</dbReference>
<dbReference type="InterPro" id="IPR006685">
    <property type="entry name" value="MscS_channel_2nd"/>
</dbReference>
<evidence type="ECO:0000313" key="10">
    <source>
        <dbReference type="EMBL" id="QDP20226.1"/>
    </source>
</evidence>
<evidence type="ECO:0000259" key="8">
    <source>
        <dbReference type="Pfam" id="PF00924"/>
    </source>
</evidence>
<dbReference type="OrthoDB" id="9809206at2"/>
<dbReference type="InterPro" id="IPR011066">
    <property type="entry name" value="MscS_channel_C_sf"/>
</dbReference>
<dbReference type="PANTHER" id="PTHR30566">
    <property type="entry name" value="YNAI-RELATED MECHANOSENSITIVE ION CHANNEL"/>
    <property type="match status" value="1"/>
</dbReference>
<keyword evidence="3" id="KW-1003">Cell membrane</keyword>
<dbReference type="Gene3D" id="1.10.287.1260">
    <property type="match status" value="1"/>
</dbReference>
<evidence type="ECO:0000256" key="4">
    <source>
        <dbReference type="ARBA" id="ARBA00022692"/>
    </source>
</evidence>
<evidence type="ECO:0000259" key="9">
    <source>
        <dbReference type="Pfam" id="PF21088"/>
    </source>
</evidence>
<dbReference type="InterPro" id="IPR011014">
    <property type="entry name" value="MscS_channel_TM-2"/>
</dbReference>
<dbReference type="Proteomes" id="UP000321857">
    <property type="component" value="Chromosome"/>
</dbReference>
<reference evidence="10 11" key="1">
    <citation type="submission" date="2019-07" db="EMBL/GenBank/DDBJ databases">
        <title>Sphingomonas AE3 Genome sequencing and assembly.</title>
        <authorList>
            <person name="Kim H."/>
        </authorList>
    </citation>
    <scope>NUCLEOTIDE SEQUENCE [LARGE SCALE GENOMIC DNA]</scope>
    <source>
        <strain evidence="10 11">AE3</strain>
    </source>
</reference>
<evidence type="ECO:0000256" key="1">
    <source>
        <dbReference type="ARBA" id="ARBA00004651"/>
    </source>
</evidence>
<dbReference type="PANTHER" id="PTHR30566:SF25">
    <property type="entry name" value="INNER MEMBRANE PROTEIN"/>
    <property type="match status" value="1"/>
</dbReference>
<evidence type="ECO:0000256" key="6">
    <source>
        <dbReference type="ARBA" id="ARBA00023136"/>
    </source>
</evidence>
<dbReference type="EMBL" id="CP041659">
    <property type="protein sequence ID" value="QDP20226.1"/>
    <property type="molecule type" value="Genomic_DNA"/>
</dbReference>
<dbReference type="GO" id="GO:0008381">
    <property type="term" value="F:mechanosensitive monoatomic ion channel activity"/>
    <property type="evidence" value="ECO:0007669"/>
    <property type="project" value="UniProtKB-ARBA"/>
</dbReference>
<accession>A0A516ITK0</accession>
<comment type="subcellular location">
    <subcellularLocation>
        <location evidence="1">Cell membrane</location>
        <topology evidence="1">Multi-pass membrane protein</topology>
    </subcellularLocation>
</comment>
<comment type="similarity">
    <text evidence="2">Belongs to the MscS (TC 1.A.23) family.</text>
</comment>
<feature type="transmembrane region" description="Helical" evidence="7">
    <location>
        <begin position="183"/>
        <end position="211"/>
    </location>
</feature>
<proteinExistence type="inferred from homology"/>
<dbReference type="InterPro" id="IPR023408">
    <property type="entry name" value="MscS_beta-dom_sf"/>
</dbReference>
<feature type="domain" description="Mechanosensitive ion channel transmembrane helices 2/3" evidence="9">
    <location>
        <begin position="158"/>
        <end position="197"/>
    </location>
</feature>
<dbReference type="Pfam" id="PF21088">
    <property type="entry name" value="MS_channel_1st"/>
    <property type="match status" value="1"/>
</dbReference>
<dbReference type="RefSeq" id="WP_147494674.1">
    <property type="nucleotide sequence ID" value="NZ_CP041659.1"/>
</dbReference>
<name>A0A516ITK0_9SPHN</name>
<feature type="transmembrane region" description="Helical" evidence="7">
    <location>
        <begin position="106"/>
        <end position="126"/>
    </location>
</feature>
<gene>
    <name evidence="10" type="ORF">FMM02_09835</name>
</gene>
<dbReference type="SUPFAM" id="SSF50182">
    <property type="entry name" value="Sm-like ribonucleoproteins"/>
    <property type="match status" value="1"/>
</dbReference>
<dbReference type="Gene3D" id="2.30.30.60">
    <property type="match status" value="1"/>
</dbReference>
<dbReference type="Gene3D" id="3.30.70.100">
    <property type="match status" value="1"/>
</dbReference>
<dbReference type="Pfam" id="PF00924">
    <property type="entry name" value="MS_channel_2nd"/>
    <property type="match status" value="1"/>
</dbReference>
<feature type="transmembrane region" description="Helical" evidence="7">
    <location>
        <begin position="79"/>
        <end position="100"/>
    </location>
</feature>
<sequence length="398" mass="42117">MTSTLLNDAVGQTGKVAERGSAPVKTIATWVADNMDGLAIGALVALGIVAVMLLIRLAGSKMLAGDPECRRWRGIIGSVLAKTSMFFMVAAAISIVVSYAEVHAKLARLAEILFIVAAAIQAAIWAREIVLGVIRSRIGDDPGASTLGNAMGIVRVLVSVAAFAIAAIVILDNLGVNVTALVAGLGVGGIAIGLAAQGIFSDLFAGLSIVFDRPFRRGQTIRYGGASGSVGTVERIGMKTTRIRSVSGEQLVIANTKLLEQEVTNVNESRVRRIWLPFGVIYQTGPEVIENLPNLLEQVIGPMKTVKIVRCCATAFGASSIDIELVYDDRSTDADTLAKHKSLIITGIMKLFAREGIEFAYPTQTTFTAAPDGTMIMPYPSVQPVTSVEPPREEPPLT</sequence>
<keyword evidence="6 7" id="KW-0472">Membrane</keyword>
<evidence type="ECO:0000256" key="5">
    <source>
        <dbReference type="ARBA" id="ARBA00022989"/>
    </source>
</evidence>
<evidence type="ECO:0000313" key="11">
    <source>
        <dbReference type="Proteomes" id="UP000321857"/>
    </source>
</evidence>
<dbReference type="SUPFAM" id="SSF82689">
    <property type="entry name" value="Mechanosensitive channel protein MscS (YggB), C-terminal domain"/>
    <property type="match status" value="1"/>
</dbReference>
<dbReference type="AlphaFoldDB" id="A0A516ITK0"/>
<evidence type="ECO:0000256" key="2">
    <source>
        <dbReference type="ARBA" id="ARBA00008017"/>
    </source>
</evidence>
<feature type="domain" description="Mechanosensitive ion channel MscS" evidence="8">
    <location>
        <begin position="199"/>
        <end position="267"/>
    </location>
</feature>
<evidence type="ECO:0000256" key="7">
    <source>
        <dbReference type="SAM" id="Phobius"/>
    </source>
</evidence>
<keyword evidence="11" id="KW-1185">Reference proteome</keyword>
<keyword evidence="5 7" id="KW-1133">Transmembrane helix</keyword>
<dbReference type="GO" id="GO:0005886">
    <property type="term" value="C:plasma membrane"/>
    <property type="evidence" value="ECO:0007669"/>
    <property type="project" value="UniProtKB-SubCell"/>
</dbReference>
<feature type="transmembrane region" description="Helical" evidence="7">
    <location>
        <begin position="38"/>
        <end position="58"/>
    </location>
</feature>
<dbReference type="KEGG" id="sxa:FMM02_09835"/>